<feature type="compositionally biased region" description="Pro residues" evidence="1">
    <location>
        <begin position="143"/>
        <end position="158"/>
    </location>
</feature>
<evidence type="ECO:0000313" key="2">
    <source>
        <dbReference type="EMBL" id="KIK24079.1"/>
    </source>
</evidence>
<dbReference type="Proteomes" id="UP000054018">
    <property type="component" value="Unassembled WGS sequence"/>
</dbReference>
<keyword evidence="3" id="KW-1185">Reference proteome</keyword>
<dbReference type="OrthoDB" id="2554033at2759"/>
<feature type="compositionally biased region" description="Basic and acidic residues" evidence="1">
    <location>
        <begin position="96"/>
        <end position="106"/>
    </location>
</feature>
<feature type="compositionally biased region" description="Polar residues" evidence="1">
    <location>
        <begin position="108"/>
        <end position="122"/>
    </location>
</feature>
<sequence length="201" mass="21497">MNQTNKDNGVRHSKPIPIVTHHLRHRSLSTASDSSPSPVSPASVQTPQNISPPGRQQPLSPSSVPIFPFLSQSPAKPSATFPFRGFGPPVFEDEAMDKKPVADHGRRSSVSGMFTQQPPVTESQHERGTNILRRLSFGSAKSPPIPSTSPPQPVPPPNSAVSTSPVIPTASFAGRKPKRSATVTESGRPRRAPSPMGERIL</sequence>
<dbReference type="AlphaFoldDB" id="A0A0C9ZDT5"/>
<feature type="non-terminal residue" evidence="2">
    <location>
        <position position="201"/>
    </location>
</feature>
<gene>
    <name evidence="2" type="ORF">PISMIDRAFT_678581</name>
</gene>
<accession>A0A0C9ZDT5</accession>
<dbReference type="EMBL" id="KN833720">
    <property type="protein sequence ID" value="KIK24079.1"/>
    <property type="molecule type" value="Genomic_DNA"/>
</dbReference>
<proteinExistence type="predicted"/>
<evidence type="ECO:0000313" key="3">
    <source>
        <dbReference type="Proteomes" id="UP000054018"/>
    </source>
</evidence>
<name>A0A0C9ZDT5_9AGAM</name>
<feature type="region of interest" description="Disordered" evidence="1">
    <location>
        <begin position="91"/>
        <end position="201"/>
    </location>
</feature>
<reference evidence="3" key="2">
    <citation type="submission" date="2015-01" db="EMBL/GenBank/DDBJ databases">
        <title>Evolutionary Origins and Diversification of the Mycorrhizal Mutualists.</title>
        <authorList>
            <consortium name="DOE Joint Genome Institute"/>
            <consortium name="Mycorrhizal Genomics Consortium"/>
            <person name="Kohler A."/>
            <person name="Kuo A."/>
            <person name="Nagy L.G."/>
            <person name="Floudas D."/>
            <person name="Copeland A."/>
            <person name="Barry K.W."/>
            <person name="Cichocki N."/>
            <person name="Veneault-Fourrey C."/>
            <person name="LaButti K."/>
            <person name="Lindquist E.A."/>
            <person name="Lipzen A."/>
            <person name="Lundell T."/>
            <person name="Morin E."/>
            <person name="Murat C."/>
            <person name="Riley R."/>
            <person name="Ohm R."/>
            <person name="Sun H."/>
            <person name="Tunlid A."/>
            <person name="Henrissat B."/>
            <person name="Grigoriev I.V."/>
            <person name="Hibbett D.S."/>
            <person name="Martin F."/>
        </authorList>
    </citation>
    <scope>NUCLEOTIDE SEQUENCE [LARGE SCALE GENOMIC DNA]</scope>
    <source>
        <strain evidence="3">441</strain>
    </source>
</reference>
<feature type="compositionally biased region" description="Low complexity" evidence="1">
    <location>
        <begin position="28"/>
        <end position="48"/>
    </location>
</feature>
<reference evidence="2 3" key="1">
    <citation type="submission" date="2014-04" db="EMBL/GenBank/DDBJ databases">
        <authorList>
            <consortium name="DOE Joint Genome Institute"/>
            <person name="Kuo A."/>
            <person name="Kohler A."/>
            <person name="Costa M.D."/>
            <person name="Nagy L.G."/>
            <person name="Floudas D."/>
            <person name="Copeland A."/>
            <person name="Barry K.W."/>
            <person name="Cichocki N."/>
            <person name="Veneault-Fourrey C."/>
            <person name="LaButti K."/>
            <person name="Lindquist E.A."/>
            <person name="Lipzen A."/>
            <person name="Lundell T."/>
            <person name="Morin E."/>
            <person name="Murat C."/>
            <person name="Sun H."/>
            <person name="Tunlid A."/>
            <person name="Henrissat B."/>
            <person name="Grigoriev I.V."/>
            <person name="Hibbett D.S."/>
            <person name="Martin F."/>
            <person name="Nordberg H.P."/>
            <person name="Cantor M.N."/>
            <person name="Hua S.X."/>
        </authorList>
    </citation>
    <scope>NUCLEOTIDE SEQUENCE [LARGE SCALE GENOMIC DNA]</scope>
    <source>
        <strain evidence="2 3">441</strain>
    </source>
</reference>
<feature type="region of interest" description="Disordered" evidence="1">
    <location>
        <begin position="1"/>
        <end position="71"/>
    </location>
</feature>
<protein>
    <submittedName>
        <fullName evidence="2">Uncharacterized protein</fullName>
    </submittedName>
</protein>
<evidence type="ECO:0000256" key="1">
    <source>
        <dbReference type="SAM" id="MobiDB-lite"/>
    </source>
</evidence>
<dbReference type="HOGENOM" id="CLU_1294783_0_0_1"/>
<organism evidence="2 3">
    <name type="scientific">Pisolithus microcarpus 441</name>
    <dbReference type="NCBI Taxonomy" id="765257"/>
    <lineage>
        <taxon>Eukaryota</taxon>
        <taxon>Fungi</taxon>
        <taxon>Dikarya</taxon>
        <taxon>Basidiomycota</taxon>
        <taxon>Agaricomycotina</taxon>
        <taxon>Agaricomycetes</taxon>
        <taxon>Agaricomycetidae</taxon>
        <taxon>Boletales</taxon>
        <taxon>Sclerodermatineae</taxon>
        <taxon>Pisolithaceae</taxon>
        <taxon>Pisolithus</taxon>
    </lineage>
</organism>